<organism evidence="2 3">
    <name type="scientific">Candidatus Desantisbacteria bacterium CG2_30_40_21</name>
    <dbReference type="NCBI Taxonomy" id="1817895"/>
    <lineage>
        <taxon>Bacteria</taxon>
        <taxon>Candidatus Desantisiibacteriota</taxon>
    </lineage>
</organism>
<dbReference type="InterPro" id="IPR028098">
    <property type="entry name" value="Glyco_trans_4-like_N"/>
</dbReference>
<comment type="caution">
    <text evidence="2">The sequence shown here is derived from an EMBL/GenBank/DDBJ whole genome shotgun (WGS) entry which is preliminary data.</text>
</comment>
<name>A0A1J5DNR1_9BACT</name>
<accession>A0A1J5DNR1</accession>
<evidence type="ECO:0000259" key="1">
    <source>
        <dbReference type="Pfam" id="PF13439"/>
    </source>
</evidence>
<dbReference type="SUPFAM" id="SSF53756">
    <property type="entry name" value="UDP-Glycosyltransferase/glycogen phosphorylase"/>
    <property type="match status" value="1"/>
</dbReference>
<dbReference type="PANTHER" id="PTHR12526:SF630">
    <property type="entry name" value="GLYCOSYLTRANSFERASE"/>
    <property type="match status" value="1"/>
</dbReference>
<dbReference type="EMBL" id="MNYI01000198">
    <property type="protein sequence ID" value="OIP37756.1"/>
    <property type="molecule type" value="Genomic_DNA"/>
</dbReference>
<evidence type="ECO:0000313" key="2">
    <source>
        <dbReference type="EMBL" id="OIP37756.1"/>
    </source>
</evidence>
<protein>
    <recommendedName>
        <fullName evidence="1">Glycosyltransferase subfamily 4-like N-terminal domain-containing protein</fullName>
    </recommendedName>
</protein>
<sequence length="431" mass="49920">MQHILLISYDFPSYKSESAYRAAGWIKHLPSFGWDVSILTVDNREEQRPNVCQVKPGRFPWIPETAEKTDLSPFPSPNRKGGIVKKLLSGCLIPDKEVLWIPNAIRKIKEIIGKQKIDLIYTVAPPYSIGWLGYQAYCQTGIPWIADIRENWVGTKKHGIFSQFYKNIEKKMEETIIKNARRTISTSKEWCQFFYEKYPFWGRDRFVCIPDGYDREELEIDDITDRLDDKLRLIYLGEINKDTTHRHLLRAIKELLKNNPSLEELLRIEFVGNMDEEHQHIISEFSLENICSYIEDPSGKEGIKQLLTADLGIIIADKERSIPQAIYKHIGAMKPILGLSDKGAVENLIKKEKLGWVAQFSSIPEIKSALQMIIGCYKKGVLKPNYPLELSIKYEKKEITQRLTDVFDKVLNEKPDDDYSTRQKFGYRGNL</sequence>
<dbReference type="PANTHER" id="PTHR12526">
    <property type="entry name" value="GLYCOSYLTRANSFERASE"/>
    <property type="match status" value="1"/>
</dbReference>
<dbReference type="Pfam" id="PF13439">
    <property type="entry name" value="Glyco_transf_4"/>
    <property type="match status" value="1"/>
</dbReference>
<evidence type="ECO:0000313" key="3">
    <source>
        <dbReference type="Proteomes" id="UP000183085"/>
    </source>
</evidence>
<dbReference type="Proteomes" id="UP000183085">
    <property type="component" value="Unassembled WGS sequence"/>
</dbReference>
<dbReference type="AlphaFoldDB" id="A0A1J5DNR1"/>
<feature type="domain" description="Glycosyltransferase subfamily 4-like N-terminal" evidence="1">
    <location>
        <begin position="26"/>
        <end position="216"/>
    </location>
</feature>
<dbReference type="STRING" id="1817895.AUJ95_07740"/>
<proteinExistence type="predicted"/>
<reference evidence="2 3" key="1">
    <citation type="journal article" date="2016" name="Environ. Microbiol.">
        <title>Genomic resolution of a cold subsurface aquifer community provides metabolic insights for novel microbes adapted to high CO concentrations.</title>
        <authorList>
            <person name="Probst A.J."/>
            <person name="Castelle C.J."/>
            <person name="Singh A."/>
            <person name="Brown C.T."/>
            <person name="Anantharaman K."/>
            <person name="Sharon I."/>
            <person name="Hug L.A."/>
            <person name="Burstein D."/>
            <person name="Emerson J.B."/>
            <person name="Thomas B.C."/>
            <person name="Banfield J.F."/>
        </authorList>
    </citation>
    <scope>NUCLEOTIDE SEQUENCE [LARGE SCALE GENOMIC DNA]</scope>
    <source>
        <strain evidence="2">CG2_30_40_21</strain>
    </source>
</reference>
<gene>
    <name evidence="2" type="ORF">AUJ95_07740</name>
</gene>
<dbReference type="Gene3D" id="3.40.50.2000">
    <property type="entry name" value="Glycogen Phosphorylase B"/>
    <property type="match status" value="1"/>
</dbReference>